<evidence type="ECO:0000313" key="2">
    <source>
        <dbReference type="Proteomes" id="UP001633002"/>
    </source>
</evidence>
<name>A0ABD3HAW6_9MARC</name>
<proteinExistence type="predicted"/>
<evidence type="ECO:0000313" key="1">
    <source>
        <dbReference type="EMBL" id="KAL3688493.1"/>
    </source>
</evidence>
<gene>
    <name evidence="1" type="ORF">R1sor_014802</name>
</gene>
<keyword evidence="2" id="KW-1185">Reference proteome</keyword>
<reference evidence="1 2" key="1">
    <citation type="submission" date="2024-09" db="EMBL/GenBank/DDBJ databases">
        <title>Chromosome-scale assembly of Riccia sorocarpa.</title>
        <authorList>
            <person name="Paukszto L."/>
        </authorList>
    </citation>
    <scope>NUCLEOTIDE SEQUENCE [LARGE SCALE GENOMIC DNA]</scope>
    <source>
        <strain evidence="1">LP-2024</strain>
        <tissue evidence="1">Aerial parts of the thallus</tissue>
    </source>
</reference>
<dbReference type="AlphaFoldDB" id="A0ABD3HAW6"/>
<organism evidence="1 2">
    <name type="scientific">Riccia sorocarpa</name>
    <dbReference type="NCBI Taxonomy" id="122646"/>
    <lineage>
        <taxon>Eukaryota</taxon>
        <taxon>Viridiplantae</taxon>
        <taxon>Streptophyta</taxon>
        <taxon>Embryophyta</taxon>
        <taxon>Marchantiophyta</taxon>
        <taxon>Marchantiopsida</taxon>
        <taxon>Marchantiidae</taxon>
        <taxon>Marchantiales</taxon>
        <taxon>Ricciaceae</taxon>
        <taxon>Riccia</taxon>
    </lineage>
</organism>
<sequence>MEIPRSWVDSFREAPNAPFLKFVQPNGEHPSRLHERFEEHCRSYGWEIYTVSETHVSPGASHNCLWEGSSRCGSKNIFVSCDHYSTCRPESEKCTKYLCLCELIDSVLSFIKSSRFCNRMLQSKEKGFQDFSSTLVLEGDLLERAQQHLQEHAFLGFDGMAGSGKTVVARFLGESSSQFHQTVQSLNKKLKQNCRAVAKSSFSYWTTSQI</sequence>
<accession>A0ABD3HAW6</accession>
<dbReference type="Proteomes" id="UP001633002">
    <property type="component" value="Unassembled WGS sequence"/>
</dbReference>
<comment type="caution">
    <text evidence="1">The sequence shown here is derived from an EMBL/GenBank/DDBJ whole genome shotgun (WGS) entry which is preliminary data.</text>
</comment>
<protein>
    <submittedName>
        <fullName evidence="1">Uncharacterized protein</fullName>
    </submittedName>
</protein>
<dbReference type="EMBL" id="JBJQOH010000004">
    <property type="protein sequence ID" value="KAL3688493.1"/>
    <property type="molecule type" value="Genomic_DNA"/>
</dbReference>